<keyword evidence="2" id="KW-1185">Reference proteome</keyword>
<gene>
    <name evidence="1" type="ORF">GCM10009754_25350</name>
</gene>
<dbReference type="Gene3D" id="3.30.1870.10">
    <property type="entry name" value="EreA-like, domain 2"/>
    <property type="match status" value="1"/>
</dbReference>
<dbReference type="SUPFAM" id="SSF159501">
    <property type="entry name" value="EreA/ChaN-like"/>
    <property type="match status" value="1"/>
</dbReference>
<accession>A0ABN2QLW2</accession>
<sequence>MSAATALPGIGRQLDDTAGLGRAVDELLAARSVPPTLLALGEPTHGIKAFPLLRNELLGHLVERGYRSVALEIDFFAASVVDDYVHGADTALDTVLATGFSHGFGAVPGNRELVEWLRAYNAGHPPQDRVRFYGFDAPTEMAGAPSPRHALSSVNDYLPEALRPESFREADALLSADAEWTNEAAMFDPAASIGGSDRVRALRVVADDLASALRRAAPGLRPADPSGYDLAAAHARTAQSLLRYHAAMAGPAPDRIATLLSLRAEMMADNLLAIAVREQRRGPSLVFAHNVHLQRAQPHPPVGVGAPADRATWYSAGALVELTLGERYAFVATDANPVSDPNTFQGMLAGATTRRALFPAPALRAALPPSTATGEPILPGHLPLNPAELGGADAVIFIADTDGKRHQYW</sequence>
<dbReference type="InterPro" id="IPR007815">
    <property type="entry name" value="Emycin_Estase"/>
</dbReference>
<dbReference type="InterPro" id="IPR052036">
    <property type="entry name" value="Hydrolase/PRTase-associated"/>
</dbReference>
<dbReference type="Proteomes" id="UP001501116">
    <property type="component" value="Unassembled WGS sequence"/>
</dbReference>
<dbReference type="Pfam" id="PF05139">
    <property type="entry name" value="Erythro_esteras"/>
    <property type="match status" value="1"/>
</dbReference>
<evidence type="ECO:0000313" key="1">
    <source>
        <dbReference type="EMBL" id="GAA1954704.1"/>
    </source>
</evidence>
<comment type="caution">
    <text evidence="1">The sequence shown here is derived from an EMBL/GenBank/DDBJ whole genome shotgun (WGS) entry which is preliminary data.</text>
</comment>
<dbReference type="PANTHER" id="PTHR31299:SF0">
    <property type="entry name" value="ESTERASE, PUTATIVE (AFU_ORTHOLOGUE AFUA_1G05850)-RELATED"/>
    <property type="match status" value="1"/>
</dbReference>
<name>A0ABN2QLW2_9PSEU</name>
<evidence type="ECO:0000313" key="2">
    <source>
        <dbReference type="Proteomes" id="UP001501116"/>
    </source>
</evidence>
<protein>
    <submittedName>
        <fullName evidence="1">Erythromycin esterase family protein</fullName>
    </submittedName>
</protein>
<dbReference type="RefSeq" id="WP_344417081.1">
    <property type="nucleotide sequence ID" value="NZ_BAAANN010000008.1"/>
</dbReference>
<proteinExistence type="predicted"/>
<reference evidence="1 2" key="1">
    <citation type="journal article" date="2019" name="Int. J. Syst. Evol. Microbiol.">
        <title>The Global Catalogue of Microorganisms (GCM) 10K type strain sequencing project: providing services to taxonomists for standard genome sequencing and annotation.</title>
        <authorList>
            <consortium name="The Broad Institute Genomics Platform"/>
            <consortium name="The Broad Institute Genome Sequencing Center for Infectious Disease"/>
            <person name="Wu L."/>
            <person name="Ma J."/>
        </authorList>
    </citation>
    <scope>NUCLEOTIDE SEQUENCE [LARGE SCALE GENOMIC DNA]</scope>
    <source>
        <strain evidence="1 2">JCM 14545</strain>
    </source>
</reference>
<organism evidence="1 2">
    <name type="scientific">Amycolatopsis minnesotensis</name>
    <dbReference type="NCBI Taxonomy" id="337894"/>
    <lineage>
        <taxon>Bacteria</taxon>
        <taxon>Bacillati</taxon>
        <taxon>Actinomycetota</taxon>
        <taxon>Actinomycetes</taxon>
        <taxon>Pseudonocardiales</taxon>
        <taxon>Pseudonocardiaceae</taxon>
        <taxon>Amycolatopsis</taxon>
    </lineage>
</organism>
<dbReference type="EMBL" id="BAAANN010000008">
    <property type="protein sequence ID" value="GAA1954704.1"/>
    <property type="molecule type" value="Genomic_DNA"/>
</dbReference>
<dbReference type="CDD" id="cd14728">
    <property type="entry name" value="Ere-like"/>
    <property type="match status" value="1"/>
</dbReference>
<dbReference type="PANTHER" id="PTHR31299">
    <property type="entry name" value="ESTERASE, PUTATIVE (AFU_ORTHOLOGUE AFUA_1G05850)-RELATED"/>
    <property type="match status" value="1"/>
</dbReference>